<accession>A0ABU1UYG4</accession>
<dbReference type="Proteomes" id="UP001253595">
    <property type="component" value="Unassembled WGS sequence"/>
</dbReference>
<keyword evidence="2" id="KW-1185">Reference proteome</keyword>
<comment type="caution">
    <text evidence="1">The sequence shown here is derived from an EMBL/GenBank/DDBJ whole genome shotgun (WGS) entry which is preliminary data.</text>
</comment>
<proteinExistence type="predicted"/>
<organism evidence="1 2">
    <name type="scientific">Cellvibrio fibrivorans</name>
    <dbReference type="NCBI Taxonomy" id="126350"/>
    <lineage>
        <taxon>Bacteria</taxon>
        <taxon>Pseudomonadati</taxon>
        <taxon>Pseudomonadota</taxon>
        <taxon>Gammaproteobacteria</taxon>
        <taxon>Cellvibrionales</taxon>
        <taxon>Cellvibrionaceae</taxon>
        <taxon>Cellvibrio</taxon>
    </lineage>
</organism>
<evidence type="ECO:0000313" key="2">
    <source>
        <dbReference type="Proteomes" id="UP001253595"/>
    </source>
</evidence>
<sequence length="38" mass="4171">MQYFLGGLMKKLIFIQVVAGAFTLLGMNANLSAENLPR</sequence>
<evidence type="ECO:0000313" key="1">
    <source>
        <dbReference type="EMBL" id="MDR7090201.1"/>
    </source>
</evidence>
<protein>
    <submittedName>
        <fullName evidence="1">Uncharacterized protein</fullName>
    </submittedName>
</protein>
<reference evidence="1 2" key="1">
    <citation type="submission" date="2023-07" db="EMBL/GenBank/DDBJ databases">
        <title>Sorghum-associated microbial communities from plants grown in Nebraska, USA.</title>
        <authorList>
            <person name="Schachtman D."/>
        </authorList>
    </citation>
    <scope>NUCLEOTIDE SEQUENCE [LARGE SCALE GENOMIC DNA]</scope>
    <source>
        <strain evidence="1 2">BE190</strain>
    </source>
</reference>
<dbReference type="EMBL" id="JAVDVX010000003">
    <property type="protein sequence ID" value="MDR7090201.1"/>
    <property type="molecule type" value="Genomic_DNA"/>
</dbReference>
<name>A0ABU1UYG4_9GAMM</name>
<gene>
    <name evidence="1" type="ORF">J2X05_002223</name>
</gene>